<gene>
    <name evidence="1" type="ORF">EKO04_002964</name>
</gene>
<dbReference type="EMBL" id="RZGK01000005">
    <property type="protein sequence ID" value="KAF9698839.1"/>
    <property type="molecule type" value="Genomic_DNA"/>
</dbReference>
<dbReference type="InterPro" id="IPR052184">
    <property type="entry name" value="SDR_enzymes"/>
</dbReference>
<reference evidence="1" key="2">
    <citation type="submission" date="2020-09" db="EMBL/GenBank/DDBJ databases">
        <title>Reference genome assembly for Australian Ascochyta lentis isolate Al4.</title>
        <authorList>
            <person name="Lee R.C."/>
            <person name="Farfan-Caceres L.M."/>
            <person name="Debler J.W."/>
            <person name="Williams A.H."/>
            <person name="Henares B.M."/>
        </authorList>
    </citation>
    <scope>NUCLEOTIDE SEQUENCE</scope>
    <source>
        <strain evidence="1">Al4</strain>
    </source>
</reference>
<organism evidence="1 2">
    <name type="scientific">Ascochyta lentis</name>
    <dbReference type="NCBI Taxonomy" id="205686"/>
    <lineage>
        <taxon>Eukaryota</taxon>
        <taxon>Fungi</taxon>
        <taxon>Dikarya</taxon>
        <taxon>Ascomycota</taxon>
        <taxon>Pezizomycotina</taxon>
        <taxon>Dothideomycetes</taxon>
        <taxon>Pleosporomycetidae</taxon>
        <taxon>Pleosporales</taxon>
        <taxon>Pleosporineae</taxon>
        <taxon>Didymellaceae</taxon>
        <taxon>Ascochyta</taxon>
    </lineage>
</organism>
<dbReference type="InterPro" id="IPR036291">
    <property type="entry name" value="NAD(P)-bd_dom_sf"/>
</dbReference>
<accession>A0A8H7J6P2</accession>
<evidence type="ECO:0000313" key="2">
    <source>
        <dbReference type="Proteomes" id="UP000651452"/>
    </source>
</evidence>
<comment type="caution">
    <text evidence="1">The sequence shown here is derived from an EMBL/GenBank/DDBJ whole genome shotgun (WGS) entry which is preliminary data.</text>
</comment>
<evidence type="ECO:0000313" key="1">
    <source>
        <dbReference type="EMBL" id="KAF9698839.1"/>
    </source>
</evidence>
<sequence length="283" mass="30528">MGLAQLSILVQSNNELSIFGVASDHQSRSIRTQQSTFRRSMSRTILITGASSGLGLAFLKHYALEDGNSSIVALDASPVPADTYDTLKSSNVKFIQTDVTSSAQVASLAAQLCNKPIDLLVHCAGIRGLVPAIVKEKRDVAAAETLDVMDHLTFTKTFEVNTWGTFNIVTSFLPNLRLSPDAKVAILSSRMGSVSANKAGGGYAYRASKAALNAVVKSFVLDVPEITFLLLHPGRVETKLVEWKEEGAVSPEESLQDCLKVMEGLTKEDSGRLVDRFGVDIPW</sequence>
<dbReference type="OrthoDB" id="5296at2759"/>
<dbReference type="PANTHER" id="PTHR45458">
    <property type="entry name" value="SHORT-CHAIN DEHYDROGENASE/REDUCTASE SDR"/>
    <property type="match status" value="1"/>
</dbReference>
<dbReference type="GO" id="GO:0016616">
    <property type="term" value="F:oxidoreductase activity, acting on the CH-OH group of donors, NAD or NADP as acceptor"/>
    <property type="evidence" value="ECO:0007669"/>
    <property type="project" value="TreeGrafter"/>
</dbReference>
<proteinExistence type="predicted"/>
<dbReference type="PANTHER" id="PTHR45458:SF1">
    <property type="entry name" value="SHORT CHAIN DEHYDROGENASE"/>
    <property type="match status" value="1"/>
</dbReference>
<dbReference type="Pfam" id="PF00106">
    <property type="entry name" value="adh_short"/>
    <property type="match status" value="1"/>
</dbReference>
<dbReference type="PRINTS" id="PR00081">
    <property type="entry name" value="GDHRDH"/>
</dbReference>
<dbReference type="InterPro" id="IPR002347">
    <property type="entry name" value="SDR_fam"/>
</dbReference>
<name>A0A8H7J6P2_9PLEO</name>
<dbReference type="SUPFAM" id="SSF51735">
    <property type="entry name" value="NAD(P)-binding Rossmann-fold domains"/>
    <property type="match status" value="1"/>
</dbReference>
<protein>
    <recommendedName>
        <fullName evidence="3">NAD(P)-binding protein</fullName>
    </recommendedName>
</protein>
<evidence type="ECO:0008006" key="3">
    <source>
        <dbReference type="Google" id="ProtNLM"/>
    </source>
</evidence>
<dbReference type="Proteomes" id="UP000651452">
    <property type="component" value="Unassembled WGS sequence"/>
</dbReference>
<dbReference type="Gene3D" id="3.40.50.720">
    <property type="entry name" value="NAD(P)-binding Rossmann-like Domain"/>
    <property type="match status" value="1"/>
</dbReference>
<reference evidence="1" key="1">
    <citation type="submission" date="2018-12" db="EMBL/GenBank/DDBJ databases">
        <authorList>
            <person name="Syme R.A."/>
            <person name="Farfan-Caceres L."/>
            <person name="Lichtenzveig J."/>
        </authorList>
    </citation>
    <scope>NUCLEOTIDE SEQUENCE</scope>
    <source>
        <strain evidence="1">Al4</strain>
    </source>
</reference>
<keyword evidence="2" id="KW-1185">Reference proteome</keyword>
<dbReference type="AlphaFoldDB" id="A0A8H7J6P2"/>